<accession>A0A0C9V639</accession>
<dbReference type="EMBL" id="KN837130">
    <property type="protein sequence ID" value="KIJ42394.1"/>
    <property type="molecule type" value="Genomic_DNA"/>
</dbReference>
<evidence type="ECO:0000313" key="2">
    <source>
        <dbReference type="Proteomes" id="UP000054279"/>
    </source>
</evidence>
<gene>
    <name evidence="1" type="ORF">M422DRAFT_254479</name>
</gene>
<proteinExistence type="predicted"/>
<reference evidence="1 2" key="1">
    <citation type="submission" date="2014-06" db="EMBL/GenBank/DDBJ databases">
        <title>Evolutionary Origins and Diversification of the Mycorrhizal Mutualists.</title>
        <authorList>
            <consortium name="DOE Joint Genome Institute"/>
            <consortium name="Mycorrhizal Genomics Consortium"/>
            <person name="Kohler A."/>
            <person name="Kuo A."/>
            <person name="Nagy L.G."/>
            <person name="Floudas D."/>
            <person name="Copeland A."/>
            <person name="Barry K.W."/>
            <person name="Cichocki N."/>
            <person name="Veneault-Fourrey C."/>
            <person name="LaButti K."/>
            <person name="Lindquist E.A."/>
            <person name="Lipzen A."/>
            <person name="Lundell T."/>
            <person name="Morin E."/>
            <person name="Murat C."/>
            <person name="Riley R."/>
            <person name="Ohm R."/>
            <person name="Sun H."/>
            <person name="Tunlid A."/>
            <person name="Henrissat B."/>
            <person name="Grigoriev I.V."/>
            <person name="Hibbett D.S."/>
            <person name="Martin F."/>
        </authorList>
    </citation>
    <scope>NUCLEOTIDE SEQUENCE [LARGE SCALE GENOMIC DNA]</scope>
    <source>
        <strain evidence="1 2">SS14</strain>
    </source>
</reference>
<organism evidence="1 2">
    <name type="scientific">Sphaerobolus stellatus (strain SS14)</name>
    <dbReference type="NCBI Taxonomy" id="990650"/>
    <lineage>
        <taxon>Eukaryota</taxon>
        <taxon>Fungi</taxon>
        <taxon>Dikarya</taxon>
        <taxon>Basidiomycota</taxon>
        <taxon>Agaricomycotina</taxon>
        <taxon>Agaricomycetes</taxon>
        <taxon>Phallomycetidae</taxon>
        <taxon>Geastrales</taxon>
        <taxon>Sphaerobolaceae</taxon>
        <taxon>Sphaerobolus</taxon>
    </lineage>
</organism>
<dbReference type="Proteomes" id="UP000054279">
    <property type="component" value="Unassembled WGS sequence"/>
</dbReference>
<keyword evidence="2" id="KW-1185">Reference proteome</keyword>
<dbReference type="AlphaFoldDB" id="A0A0C9V639"/>
<dbReference type="HOGENOM" id="CLU_2172703_0_0_1"/>
<protein>
    <submittedName>
        <fullName evidence="1">Unplaced genomic scaffold SPHSTscaffold_55, whole genome shotgun sequence</fullName>
    </submittedName>
</protein>
<sequence>MERDAFFHPPPPLPSLNTSFFTSPCQAAAEQLIATETGAAALITLLPSLPLPVPAPLRPTAPLSTLAPTTTHVTIHVPAPLSFQTIPPAVAPVTPRQTVQFVSTTPQSAF</sequence>
<evidence type="ECO:0000313" key="1">
    <source>
        <dbReference type="EMBL" id="KIJ42394.1"/>
    </source>
</evidence>
<name>A0A0C9V639_SPHS4</name>